<dbReference type="Proteomes" id="UP000653565">
    <property type="component" value="Unassembled WGS sequence"/>
</dbReference>
<dbReference type="Gene3D" id="3.30.200.20">
    <property type="entry name" value="Phosphorylase Kinase, domain 1"/>
    <property type="match status" value="1"/>
</dbReference>
<keyword evidence="4" id="KW-0809">Transit peptide</keyword>
<organism evidence="8 9">
    <name type="scientific">Aspergillus fumigatiaffinis</name>
    <dbReference type="NCBI Taxonomy" id="340414"/>
    <lineage>
        <taxon>Eukaryota</taxon>
        <taxon>Fungi</taxon>
        <taxon>Dikarya</taxon>
        <taxon>Ascomycota</taxon>
        <taxon>Pezizomycotina</taxon>
        <taxon>Eurotiomycetes</taxon>
        <taxon>Eurotiomycetidae</taxon>
        <taxon>Eurotiales</taxon>
        <taxon>Aspergillaceae</taxon>
        <taxon>Aspergillus</taxon>
        <taxon>Aspergillus subgen. Fumigati</taxon>
    </lineage>
</organism>
<accession>A0A8H4MAY6</accession>
<evidence type="ECO:0000259" key="7">
    <source>
        <dbReference type="Pfam" id="PF01636"/>
    </source>
</evidence>
<keyword evidence="5" id="KW-0496">Mitochondrion</keyword>
<dbReference type="Pfam" id="PF01636">
    <property type="entry name" value="APH"/>
    <property type="match status" value="1"/>
</dbReference>
<dbReference type="SUPFAM" id="SSF56112">
    <property type="entry name" value="Protein kinase-like (PK-like)"/>
    <property type="match status" value="1"/>
</dbReference>
<dbReference type="Gene3D" id="3.90.1200.10">
    <property type="match status" value="1"/>
</dbReference>
<dbReference type="InterPro" id="IPR051035">
    <property type="entry name" value="Mito_inheritance_9"/>
</dbReference>
<dbReference type="EMBL" id="JAAAPX010000037">
    <property type="protein sequence ID" value="KAF4238602.1"/>
    <property type="molecule type" value="Genomic_DNA"/>
</dbReference>
<evidence type="ECO:0000256" key="4">
    <source>
        <dbReference type="ARBA" id="ARBA00022946"/>
    </source>
</evidence>
<sequence>MDRPTSARLRCYIRRRLPSPKQLYRSISSGTDWNSKDEFFKFTRGRFIVDEPENVRKREIRLDLNRLASVAAASIGAAQCISIKKYPDGMSNKVFLMTMGDGREVVAKVPNPNAGVPHFTTASEVATMDFARRILSTPVPRVYAWNAQAESHPVGAEFIIMDKTRGVPLSQVWDVMKLPQKLQLLLAMTRLQKQWLSVSFSHYGSLYYAADVQPPVGNHYVKDGKAVRDSVFAIGPATGRDWFDANRSDLDIERGPWASLTQHLQAIGTREMKAIQSLKPPKQIALFCGPKLYRPNTEKKITALAWYRHVLDALIPKDTTITIPHLWHDDLHDDNIFVDPDNPEKITSIIDWQSSHIAPLFNHHPDPAFIDSDGLEPETLDLAPRPKLSGLSSEERSAAIHKYTVQNILIGWRKLMHAKNPDLYRVVKFRKTAPFGLIFLAHRMFEYGEAHFQSLLVDLKDTWADLPAVTSDMPFPFDFSEADIDRIERDCAGAVAGTELVAVVKERMGDLWPDKGFIEHERYDACKAALDEIKGQILEQLAETDEERAEYEHYWPFE</sequence>
<reference evidence="8" key="1">
    <citation type="journal article" date="2020" name="bioRxiv">
        <title>Genomic and phenotypic heterogeneity of clinical isolates of the human pathogens Aspergillus fumigatus, Aspergillus lentulus and Aspergillus fumigatiaffinis.</title>
        <authorList>
            <person name="dos Santos R.A.C."/>
            <person name="Steenwyk J.L."/>
            <person name="Rivero-Menendez O."/>
            <person name="Mead M.E."/>
            <person name="Silva L.P."/>
            <person name="Bastos R.W."/>
            <person name="Alastruey-Izquierdo A."/>
            <person name="Goldman G.H."/>
            <person name="Rokas A."/>
        </authorList>
    </citation>
    <scope>NUCLEOTIDE SEQUENCE</scope>
    <source>
        <strain evidence="8">CNM-CM6805</strain>
    </source>
</reference>
<comment type="caution">
    <text evidence="8">The sequence shown here is derived from an EMBL/GenBank/DDBJ whole genome shotgun (WGS) entry which is preliminary data.</text>
</comment>
<proteinExistence type="inferred from homology"/>
<feature type="domain" description="Aminoglycoside phosphotransferase" evidence="7">
    <location>
        <begin position="83"/>
        <end position="360"/>
    </location>
</feature>
<reference evidence="8" key="2">
    <citation type="submission" date="2020-04" db="EMBL/GenBank/DDBJ databases">
        <authorList>
            <person name="Santos R.A.C."/>
            <person name="Steenwyk J.L."/>
            <person name="Rivero-Menendez O."/>
            <person name="Mead M.E."/>
            <person name="Silva L.P."/>
            <person name="Bastos R.W."/>
            <person name="Alastruey-Izquierdo A."/>
            <person name="Goldman G.H."/>
            <person name="Rokas A."/>
        </authorList>
    </citation>
    <scope>NUCLEOTIDE SEQUENCE</scope>
    <source>
        <strain evidence="8">CNM-CM6805</strain>
    </source>
</reference>
<keyword evidence="9" id="KW-1185">Reference proteome</keyword>
<evidence type="ECO:0000256" key="3">
    <source>
        <dbReference type="ARBA" id="ARBA00016197"/>
    </source>
</evidence>
<evidence type="ECO:0000256" key="6">
    <source>
        <dbReference type="ARBA" id="ARBA00031849"/>
    </source>
</evidence>
<comment type="subcellular location">
    <subcellularLocation>
        <location evidence="1">Mitochondrion</location>
    </subcellularLocation>
</comment>
<evidence type="ECO:0000313" key="8">
    <source>
        <dbReference type="EMBL" id="KAF4238602.1"/>
    </source>
</evidence>
<protein>
    <recommendedName>
        <fullName evidence="3">Altered inheritance of mitochondria protein 9, mitochondrial</fullName>
    </recommendedName>
    <alternativeName>
        <fullName evidence="6">Found in mitochondrial proteome protein 29</fullName>
    </alternativeName>
</protein>
<dbReference type="GO" id="GO:0005739">
    <property type="term" value="C:mitochondrion"/>
    <property type="evidence" value="ECO:0007669"/>
    <property type="project" value="UniProtKB-SubCell"/>
</dbReference>
<gene>
    <name evidence="8" type="ORF">CNMCM6805_006274</name>
</gene>
<dbReference type="InterPro" id="IPR011009">
    <property type="entry name" value="Kinase-like_dom_sf"/>
</dbReference>
<dbReference type="PANTHER" id="PTHR36091">
    <property type="entry name" value="ALTERED INHERITANCE OF MITOCHONDRIA PROTEIN 9, MITOCHONDRIAL"/>
    <property type="match status" value="1"/>
</dbReference>
<dbReference type="PANTHER" id="PTHR36091:SF1">
    <property type="entry name" value="ALTERED INHERITANCE OF MITOCHONDRIA PROTEIN 9, MITOCHONDRIAL"/>
    <property type="match status" value="1"/>
</dbReference>
<evidence type="ECO:0000256" key="2">
    <source>
        <dbReference type="ARBA" id="ARBA00005543"/>
    </source>
</evidence>
<dbReference type="AlphaFoldDB" id="A0A8H4MAY6"/>
<evidence type="ECO:0000313" key="9">
    <source>
        <dbReference type="Proteomes" id="UP000653565"/>
    </source>
</evidence>
<dbReference type="OrthoDB" id="2831558at2759"/>
<evidence type="ECO:0000256" key="1">
    <source>
        <dbReference type="ARBA" id="ARBA00004173"/>
    </source>
</evidence>
<name>A0A8H4MAY6_9EURO</name>
<comment type="similarity">
    <text evidence="2">Belongs to the AIM9 family.</text>
</comment>
<dbReference type="InterPro" id="IPR002575">
    <property type="entry name" value="Aminoglycoside_PTrfase"/>
</dbReference>
<evidence type="ECO:0000256" key="5">
    <source>
        <dbReference type="ARBA" id="ARBA00023128"/>
    </source>
</evidence>